<sequence length="607" mass="63461">MLKNTTASPGTSSPQHLLTSPGKEAQPTSSQPTSPIALTGSQRLPETELPRFARPDAQASTSAAASSSRPPRNDAPRAPAREMSLRYMADVEAQTHTPVPGRGARLLQQGRNLASGARNLAQSSLGQVRSGAVAGAAYAGQAATAVKDKAVQGYHYTAAKAHQGWEATSQFTRQSAQDLVGDRLPSRAAVGAFTGHTVQQLLTCGIPTFSREYAMLQIYRGIVNTRFAQDNPFAIVGMQTAVSMAAVLAHAKLRHARMDRDPEAAVKGHFGLTNAQWDAMSPQDKARRKEIQQADSRRVTANQVIAETGNFIMGATAAAGGDPGVSARVLATQVRNVIYAAMRELMQASLKFVDTRGPGTSGVNDANMSSMAAVYTLMTMGASTASDGVVGAVLNARSVGLSGLQFQVADTNNPVNDPQLENAALVALIRGLFNTSVEVIDAGVGKHYETRQVGAQQVWNSGSKLPMKDHDRVLDHSVARFSWNQFAGMANLAVQQVARATGLNQAAPALTSFLGVGTTAAAFGLAYRNTNQTYQAHARVRSAVANAQAPAAPATAPAPDDGSQAVASGAGHATQARQRHTAVPEIEEAADDSAAGPPHGGQARPTA</sequence>
<proteinExistence type="predicted"/>
<organism evidence="2 3">
    <name type="scientific">Paracidovorax cattleyae</name>
    <dbReference type="NCBI Taxonomy" id="80868"/>
    <lineage>
        <taxon>Bacteria</taxon>
        <taxon>Pseudomonadati</taxon>
        <taxon>Pseudomonadota</taxon>
        <taxon>Betaproteobacteria</taxon>
        <taxon>Burkholderiales</taxon>
        <taxon>Comamonadaceae</taxon>
        <taxon>Paracidovorax</taxon>
    </lineage>
</organism>
<reference evidence="3" key="1">
    <citation type="submission" date="2016-10" db="EMBL/GenBank/DDBJ databases">
        <authorList>
            <person name="Varghese N."/>
            <person name="Submissions S."/>
        </authorList>
    </citation>
    <scope>NUCLEOTIDE SEQUENCE [LARGE SCALE GENOMIC DNA]</scope>
    <source>
        <strain evidence="3">DSM 17101</strain>
    </source>
</reference>
<evidence type="ECO:0000313" key="2">
    <source>
        <dbReference type="EMBL" id="SDP51014.1"/>
    </source>
</evidence>
<dbReference type="EMBL" id="FNJL01000014">
    <property type="protein sequence ID" value="SDP51014.1"/>
    <property type="molecule type" value="Genomic_DNA"/>
</dbReference>
<evidence type="ECO:0000256" key="1">
    <source>
        <dbReference type="SAM" id="MobiDB-lite"/>
    </source>
</evidence>
<dbReference type="AlphaFoldDB" id="A0A1H0TAH9"/>
<feature type="region of interest" description="Disordered" evidence="1">
    <location>
        <begin position="1"/>
        <end position="77"/>
    </location>
</feature>
<name>A0A1H0TAH9_9BURK</name>
<feature type="compositionally biased region" description="Low complexity" evidence="1">
    <location>
        <begin position="549"/>
        <end position="559"/>
    </location>
</feature>
<feature type="compositionally biased region" description="Low complexity" evidence="1">
    <location>
        <begin position="55"/>
        <end position="70"/>
    </location>
</feature>
<accession>A0A1H0TAH9</accession>
<feature type="compositionally biased region" description="Polar residues" evidence="1">
    <location>
        <begin position="26"/>
        <end position="44"/>
    </location>
</feature>
<keyword evidence="3" id="KW-1185">Reference proteome</keyword>
<dbReference type="RefSeq" id="WP_092835005.1">
    <property type="nucleotide sequence ID" value="NZ_CP028290.1"/>
</dbReference>
<evidence type="ECO:0000313" key="3">
    <source>
        <dbReference type="Proteomes" id="UP000199317"/>
    </source>
</evidence>
<feature type="compositionally biased region" description="Polar residues" evidence="1">
    <location>
        <begin position="1"/>
        <end position="18"/>
    </location>
</feature>
<feature type="region of interest" description="Disordered" evidence="1">
    <location>
        <begin position="549"/>
        <end position="607"/>
    </location>
</feature>
<feature type="compositionally biased region" description="Basic and acidic residues" evidence="1">
    <location>
        <begin position="45"/>
        <end position="54"/>
    </location>
</feature>
<protein>
    <submittedName>
        <fullName evidence="2">Uncharacterized protein</fullName>
    </submittedName>
</protein>
<dbReference type="OrthoDB" id="6513525at2"/>
<gene>
    <name evidence="2" type="ORF">SAMN04489708_114111</name>
</gene>
<dbReference type="Proteomes" id="UP000199317">
    <property type="component" value="Unassembled WGS sequence"/>
</dbReference>